<dbReference type="GO" id="GO:0015920">
    <property type="term" value="P:lipopolysaccharide transport"/>
    <property type="evidence" value="ECO:0007669"/>
    <property type="project" value="TreeGrafter"/>
</dbReference>
<evidence type="ECO:0000256" key="6">
    <source>
        <dbReference type="SAM" id="Phobius"/>
    </source>
</evidence>
<dbReference type="OrthoDB" id="8477889at2"/>
<feature type="transmembrane region" description="Helical" evidence="6">
    <location>
        <begin position="50"/>
        <end position="78"/>
    </location>
</feature>
<dbReference type="NCBIfam" id="TIGR04407">
    <property type="entry name" value="LptF_YjgP"/>
    <property type="match status" value="1"/>
</dbReference>
<comment type="caution">
    <text evidence="7">The sequence shown here is derived from an EMBL/GenBank/DDBJ whole genome shotgun (WGS) entry which is preliminary data.</text>
</comment>
<evidence type="ECO:0000256" key="4">
    <source>
        <dbReference type="ARBA" id="ARBA00022989"/>
    </source>
</evidence>
<dbReference type="PANTHER" id="PTHR33529">
    <property type="entry name" value="SLR0882 PROTEIN-RELATED"/>
    <property type="match status" value="1"/>
</dbReference>
<keyword evidence="2" id="KW-1003">Cell membrane</keyword>
<name>A0A545TU30_9PROT</name>
<keyword evidence="5 6" id="KW-0472">Membrane</keyword>
<dbReference type="InterPro" id="IPR030922">
    <property type="entry name" value="LptF"/>
</dbReference>
<dbReference type="InterPro" id="IPR005495">
    <property type="entry name" value="LptG/LptF_permease"/>
</dbReference>
<keyword evidence="4 6" id="KW-1133">Transmembrane helix</keyword>
<dbReference type="Pfam" id="PF03739">
    <property type="entry name" value="LptF_LptG"/>
    <property type="match status" value="1"/>
</dbReference>
<feature type="transmembrane region" description="Helical" evidence="6">
    <location>
        <begin position="331"/>
        <end position="355"/>
    </location>
</feature>
<keyword evidence="3 6" id="KW-0812">Transmembrane</keyword>
<dbReference type="Proteomes" id="UP000315252">
    <property type="component" value="Unassembled WGS sequence"/>
</dbReference>
<evidence type="ECO:0000256" key="2">
    <source>
        <dbReference type="ARBA" id="ARBA00022475"/>
    </source>
</evidence>
<dbReference type="GO" id="GO:0043190">
    <property type="term" value="C:ATP-binding cassette (ABC) transporter complex"/>
    <property type="evidence" value="ECO:0007669"/>
    <property type="project" value="InterPro"/>
</dbReference>
<evidence type="ECO:0000256" key="1">
    <source>
        <dbReference type="ARBA" id="ARBA00004651"/>
    </source>
</evidence>
<gene>
    <name evidence="7" type="primary">lptF</name>
    <name evidence="7" type="ORF">FKG95_10960</name>
</gene>
<dbReference type="PANTHER" id="PTHR33529:SF6">
    <property type="entry name" value="YJGP_YJGQ FAMILY PERMEASE"/>
    <property type="match status" value="1"/>
</dbReference>
<evidence type="ECO:0000313" key="7">
    <source>
        <dbReference type="EMBL" id="TQV80671.1"/>
    </source>
</evidence>
<dbReference type="AlphaFoldDB" id="A0A545TU30"/>
<protein>
    <submittedName>
        <fullName evidence="7">LPS export ABC transporter permease LptF</fullName>
    </submittedName>
</protein>
<reference evidence="7 8" key="1">
    <citation type="submission" date="2019-06" db="EMBL/GenBank/DDBJ databases">
        <title>Whole genome sequence for Rhodospirillaceae sp. R148.</title>
        <authorList>
            <person name="Wang G."/>
        </authorList>
    </citation>
    <scope>NUCLEOTIDE SEQUENCE [LARGE SCALE GENOMIC DNA]</scope>
    <source>
        <strain evidence="7 8">R148</strain>
    </source>
</reference>
<comment type="subcellular location">
    <subcellularLocation>
        <location evidence="1">Cell membrane</location>
        <topology evidence="1">Multi-pass membrane protein</topology>
    </subcellularLocation>
</comment>
<accession>A0A545TU30</accession>
<keyword evidence="8" id="KW-1185">Reference proteome</keyword>
<evidence type="ECO:0000256" key="5">
    <source>
        <dbReference type="ARBA" id="ARBA00023136"/>
    </source>
</evidence>
<dbReference type="GO" id="GO:0055085">
    <property type="term" value="P:transmembrane transport"/>
    <property type="evidence" value="ECO:0007669"/>
    <property type="project" value="InterPro"/>
</dbReference>
<dbReference type="EMBL" id="VHSH01000003">
    <property type="protein sequence ID" value="TQV80671.1"/>
    <property type="molecule type" value="Genomic_DNA"/>
</dbReference>
<feature type="transmembrane region" description="Helical" evidence="6">
    <location>
        <begin position="99"/>
        <end position="122"/>
    </location>
</feature>
<feature type="transmembrane region" description="Helical" evidence="6">
    <location>
        <begin position="277"/>
        <end position="296"/>
    </location>
</feature>
<feature type="transmembrane region" description="Helical" evidence="6">
    <location>
        <begin position="308"/>
        <end position="325"/>
    </location>
</feature>
<sequence>MHTLTRHILGQLTAATLSVTLALTCAIWLMQSLRLLDYIVNRGLQATTFLYFVALLLPSFLSIVLPIAAFCATLFVYYKLTADRELIVMRSAGFSQSDLARPAIILAAVITAVGYLISVYLLPVSHREFRDLKYQLSNEYSAAILQEGVFNTLTDGITIFVRERSLNGALKGILAHDNRDLDNPVTMMAETGTLQRSDEGPHIVLQNGNRQVVDIKNGRLQMLYFDKYSFNLSQFETASKGRDLSRREQTIIQLLNPDPRLPARTQRTHIAEAHQRMAYPLYTIAFVLVALASLLSGEFSRRGQVKRVVAAILCVALLQITLLTLNDYAKASLSVIPAMYATPLSAIAVALIFVLRDSRRKAVSPPGEQAMAGA</sequence>
<organism evidence="7 8">
    <name type="scientific">Denitrobaculum tricleocarpae</name>
    <dbReference type="NCBI Taxonomy" id="2591009"/>
    <lineage>
        <taxon>Bacteria</taxon>
        <taxon>Pseudomonadati</taxon>
        <taxon>Pseudomonadota</taxon>
        <taxon>Alphaproteobacteria</taxon>
        <taxon>Rhodospirillales</taxon>
        <taxon>Rhodospirillaceae</taxon>
        <taxon>Denitrobaculum</taxon>
    </lineage>
</organism>
<evidence type="ECO:0000256" key="3">
    <source>
        <dbReference type="ARBA" id="ARBA00022692"/>
    </source>
</evidence>
<feature type="transmembrane region" description="Helical" evidence="6">
    <location>
        <begin position="12"/>
        <end position="30"/>
    </location>
</feature>
<proteinExistence type="predicted"/>
<evidence type="ECO:0000313" key="8">
    <source>
        <dbReference type="Proteomes" id="UP000315252"/>
    </source>
</evidence>
<dbReference type="RefSeq" id="WP_142896385.1">
    <property type="nucleotide sequence ID" value="NZ_ML660054.1"/>
</dbReference>